<dbReference type="Proteomes" id="UP000603457">
    <property type="component" value="Unassembled WGS sequence"/>
</dbReference>
<dbReference type="SUPFAM" id="SSF158446">
    <property type="entry name" value="IVS-encoded protein-like"/>
    <property type="match status" value="1"/>
</dbReference>
<evidence type="ECO:0000313" key="2">
    <source>
        <dbReference type="Proteomes" id="UP000603457"/>
    </source>
</evidence>
<accession>A0ABR8FVY9</accession>
<name>A0ABR8FVY9_9NOSO</name>
<dbReference type="EMBL" id="JACJTB010000016">
    <property type="protein sequence ID" value="MBD2595491.1"/>
    <property type="molecule type" value="Genomic_DNA"/>
</dbReference>
<dbReference type="PANTHER" id="PTHR38471">
    <property type="entry name" value="FOUR HELIX BUNDLE PROTEIN"/>
    <property type="match status" value="1"/>
</dbReference>
<dbReference type="NCBIfam" id="NF008911">
    <property type="entry name" value="PRK12275.1-2"/>
    <property type="match status" value="1"/>
</dbReference>
<dbReference type="Gene3D" id="1.20.1440.60">
    <property type="entry name" value="23S rRNA-intervening sequence"/>
    <property type="match status" value="1"/>
</dbReference>
<dbReference type="InterPro" id="IPR036583">
    <property type="entry name" value="23S_rRNA_IVS_sf"/>
</dbReference>
<protein>
    <submittedName>
        <fullName evidence="1">Four helix bundle protein</fullName>
    </submittedName>
</protein>
<keyword evidence="2" id="KW-1185">Reference proteome</keyword>
<dbReference type="NCBIfam" id="TIGR02436">
    <property type="entry name" value="four helix bundle protein"/>
    <property type="match status" value="1"/>
</dbReference>
<proteinExistence type="predicted"/>
<dbReference type="PANTHER" id="PTHR38471:SF2">
    <property type="entry name" value="FOUR HELIX BUNDLE PROTEIN"/>
    <property type="match status" value="1"/>
</dbReference>
<dbReference type="InterPro" id="IPR012657">
    <property type="entry name" value="23S_rRNA-intervening_sequence"/>
</dbReference>
<dbReference type="RefSeq" id="WP_190968281.1">
    <property type="nucleotide sequence ID" value="NZ_JACJTB010000016.1"/>
</dbReference>
<reference evidence="1 2" key="1">
    <citation type="journal article" date="2020" name="ISME J.">
        <title>Comparative genomics reveals insights into cyanobacterial evolution and habitat adaptation.</title>
        <authorList>
            <person name="Chen M.Y."/>
            <person name="Teng W.K."/>
            <person name="Zhao L."/>
            <person name="Hu C.X."/>
            <person name="Zhou Y.K."/>
            <person name="Han B.P."/>
            <person name="Song L.R."/>
            <person name="Shu W.S."/>
        </authorList>
    </citation>
    <scope>NUCLEOTIDE SEQUENCE [LARGE SCALE GENOMIC DNA]</scope>
    <source>
        <strain evidence="1 2">FACHB-130</strain>
    </source>
</reference>
<dbReference type="Pfam" id="PF05635">
    <property type="entry name" value="23S_rRNA_IVP"/>
    <property type="match status" value="1"/>
</dbReference>
<dbReference type="CDD" id="cd16377">
    <property type="entry name" value="23S_rRNA_IVP_like"/>
    <property type="match status" value="1"/>
</dbReference>
<sequence>MASGEIRSYQDLKVWQEGMNLAEACYEFTKGLPKEEIYGRISQIRRSSASIPANIAEGYGREYRTEYIHFLRTAQGSLKELETHLLLSARDKVGLTNSQTVTPILKQCESVGKLLRALIRSLQNKGHKE</sequence>
<gene>
    <name evidence="1" type="ORF">H6G74_14295</name>
</gene>
<comment type="caution">
    <text evidence="1">The sequence shown here is derived from an EMBL/GenBank/DDBJ whole genome shotgun (WGS) entry which is preliminary data.</text>
</comment>
<evidence type="ECO:0000313" key="1">
    <source>
        <dbReference type="EMBL" id="MBD2595491.1"/>
    </source>
</evidence>
<organism evidence="1 2">
    <name type="scientific">Nostoc spongiaeforme FACHB-130</name>
    <dbReference type="NCBI Taxonomy" id="1357510"/>
    <lineage>
        <taxon>Bacteria</taxon>
        <taxon>Bacillati</taxon>
        <taxon>Cyanobacteriota</taxon>
        <taxon>Cyanophyceae</taxon>
        <taxon>Nostocales</taxon>
        <taxon>Nostocaceae</taxon>
        <taxon>Nostoc</taxon>
    </lineage>
</organism>